<proteinExistence type="predicted"/>
<reference evidence="1 2" key="1">
    <citation type="journal article" date="2018" name="Front. Plant Sci.">
        <title>Red Clover (Trifolium pratense) and Zigzag Clover (T. medium) - A Picture of Genomic Similarities and Differences.</title>
        <authorList>
            <person name="Dluhosova J."/>
            <person name="Istvanek J."/>
            <person name="Nedelnik J."/>
            <person name="Repkova J."/>
        </authorList>
    </citation>
    <scope>NUCLEOTIDE SEQUENCE [LARGE SCALE GENOMIC DNA]</scope>
    <source>
        <strain evidence="2">cv. 10/8</strain>
        <tissue evidence="1">Leaf</tissue>
    </source>
</reference>
<evidence type="ECO:0000313" key="1">
    <source>
        <dbReference type="EMBL" id="MCI60508.1"/>
    </source>
</evidence>
<dbReference type="EMBL" id="LXQA010582828">
    <property type="protein sequence ID" value="MCI60508.1"/>
    <property type="molecule type" value="Genomic_DNA"/>
</dbReference>
<protein>
    <submittedName>
        <fullName evidence="1">Uncharacterized protein</fullName>
    </submittedName>
</protein>
<keyword evidence="2" id="KW-1185">Reference proteome</keyword>
<name>A0A392THM2_9FABA</name>
<comment type="caution">
    <text evidence="1">The sequence shown here is derived from an EMBL/GenBank/DDBJ whole genome shotgun (WGS) entry which is preliminary data.</text>
</comment>
<dbReference type="AlphaFoldDB" id="A0A392THM2"/>
<accession>A0A392THM2</accession>
<evidence type="ECO:0000313" key="2">
    <source>
        <dbReference type="Proteomes" id="UP000265520"/>
    </source>
</evidence>
<sequence>MPPRRAPVVPATEDDRVER</sequence>
<feature type="non-terminal residue" evidence="1">
    <location>
        <position position="19"/>
    </location>
</feature>
<dbReference type="Proteomes" id="UP000265520">
    <property type="component" value="Unassembled WGS sequence"/>
</dbReference>
<organism evidence="1 2">
    <name type="scientific">Trifolium medium</name>
    <dbReference type="NCBI Taxonomy" id="97028"/>
    <lineage>
        <taxon>Eukaryota</taxon>
        <taxon>Viridiplantae</taxon>
        <taxon>Streptophyta</taxon>
        <taxon>Embryophyta</taxon>
        <taxon>Tracheophyta</taxon>
        <taxon>Spermatophyta</taxon>
        <taxon>Magnoliopsida</taxon>
        <taxon>eudicotyledons</taxon>
        <taxon>Gunneridae</taxon>
        <taxon>Pentapetalae</taxon>
        <taxon>rosids</taxon>
        <taxon>fabids</taxon>
        <taxon>Fabales</taxon>
        <taxon>Fabaceae</taxon>
        <taxon>Papilionoideae</taxon>
        <taxon>50 kb inversion clade</taxon>
        <taxon>NPAAA clade</taxon>
        <taxon>Hologalegina</taxon>
        <taxon>IRL clade</taxon>
        <taxon>Trifolieae</taxon>
        <taxon>Trifolium</taxon>
    </lineage>
</organism>